<dbReference type="CDD" id="cd00859">
    <property type="entry name" value="HisRS_anticodon"/>
    <property type="match status" value="1"/>
</dbReference>
<keyword evidence="6 9" id="KW-0648">Protein biosynthesis</keyword>
<evidence type="ECO:0000313" key="12">
    <source>
        <dbReference type="Proteomes" id="UP000722121"/>
    </source>
</evidence>
<dbReference type="SUPFAM" id="SSF52954">
    <property type="entry name" value="Class II aaRS ABD-related"/>
    <property type="match status" value="1"/>
</dbReference>
<keyword evidence="4 9" id="KW-0547">Nucleotide-binding</keyword>
<comment type="caution">
    <text evidence="11">The sequence shown here is derived from an EMBL/GenBank/DDBJ whole genome shotgun (WGS) entry which is preliminary data.</text>
</comment>
<keyword evidence="3 9" id="KW-0436">Ligase</keyword>
<dbReference type="InterPro" id="IPR004154">
    <property type="entry name" value="Anticodon-bd"/>
</dbReference>
<dbReference type="EC" id="6.1.1.21" evidence="9"/>
<dbReference type="InterPro" id="IPR015807">
    <property type="entry name" value="His-tRNA-ligase"/>
</dbReference>
<dbReference type="NCBIfam" id="TIGR00442">
    <property type="entry name" value="hisS"/>
    <property type="match status" value="1"/>
</dbReference>
<proteinExistence type="inferred from homology"/>
<keyword evidence="5 9" id="KW-0067">ATP-binding</keyword>
<evidence type="ECO:0000259" key="10">
    <source>
        <dbReference type="PROSITE" id="PS50862"/>
    </source>
</evidence>
<keyword evidence="7 9" id="KW-0030">Aminoacyl-tRNA synthetase</keyword>
<dbReference type="Proteomes" id="UP000722121">
    <property type="component" value="Unassembled WGS sequence"/>
</dbReference>
<accession>A0ABS3ASQ6</accession>
<evidence type="ECO:0000256" key="6">
    <source>
        <dbReference type="ARBA" id="ARBA00022917"/>
    </source>
</evidence>
<evidence type="ECO:0000256" key="4">
    <source>
        <dbReference type="ARBA" id="ARBA00022741"/>
    </source>
</evidence>
<dbReference type="InterPro" id="IPR036621">
    <property type="entry name" value="Anticodon-bd_dom_sf"/>
</dbReference>
<dbReference type="InterPro" id="IPR033656">
    <property type="entry name" value="HisRS_anticodon"/>
</dbReference>
<reference evidence="11 12" key="1">
    <citation type="submission" date="2021-02" db="EMBL/GenBank/DDBJ databases">
        <title>Activity-based single-cell genomes from oceanic crustal fluid captures similar information to metagenomic and metatranscriptomic surveys with orders of magnitude less sampling.</title>
        <authorList>
            <person name="D'Angelo T.S."/>
            <person name="Orcutt B.N."/>
        </authorList>
    </citation>
    <scope>NUCLEOTIDE SEQUENCE [LARGE SCALE GENOMIC DNA]</scope>
    <source>
        <strain evidence="11">AH-315-G07</strain>
    </source>
</reference>
<gene>
    <name evidence="9" type="primary">hisS</name>
    <name evidence="11" type="ORF">JYU14_04715</name>
</gene>
<evidence type="ECO:0000313" key="11">
    <source>
        <dbReference type="EMBL" id="MBN4067366.1"/>
    </source>
</evidence>
<dbReference type="EMBL" id="JAFITR010000123">
    <property type="protein sequence ID" value="MBN4067366.1"/>
    <property type="molecule type" value="Genomic_DNA"/>
</dbReference>
<evidence type="ECO:0000256" key="3">
    <source>
        <dbReference type="ARBA" id="ARBA00022598"/>
    </source>
</evidence>
<organism evidence="11 12">
    <name type="scientific">Simkania negevensis</name>
    <dbReference type="NCBI Taxonomy" id="83561"/>
    <lineage>
        <taxon>Bacteria</taxon>
        <taxon>Pseudomonadati</taxon>
        <taxon>Chlamydiota</taxon>
        <taxon>Chlamydiia</taxon>
        <taxon>Parachlamydiales</taxon>
        <taxon>Simkaniaceae</taxon>
        <taxon>Simkania</taxon>
    </lineage>
</organism>
<evidence type="ECO:0000256" key="9">
    <source>
        <dbReference type="HAMAP-Rule" id="MF_00127"/>
    </source>
</evidence>
<sequence>MTDSENLAREPIPIPKGLYDILPVEQEGALSWRNVHYWQYVEEMIRKTVAHYGYREIRTPMFERTELFARGVGEASDIVTKEMYTFIDKGGRSMTLRPEGTAPVMRSFVEKRLDTLAPVHKLFYMGPMFRYERPQAGRYRQFHHFGAEAIGVRSAEQDVELIDMIYTLYSRLGIKGLSLYLNTVGDVESRKNYRNALQSYLRPHLSDLSADSKKRFEENPLRILDSKDRNDRAIVAEAPSIHDYLTERCMEHFSSVRSYLERLKIPFHIEPKLVRGLDYYTDTVFEFVAGELGAQDTVGAGGRFDSLIRDLGGPNLPGVGFATGIERVIQTMVAQGIPFPARPVVDFFLIPLGERARGVCFEILCSLRREGIPSDMDLTGKKLKVVMKHADRAGVKHVVVVGDNEIEAGKVEVQEMATGKKRAVDLADIIQSILKGKND</sequence>
<dbReference type="PIRSF" id="PIRSF001549">
    <property type="entry name" value="His-tRNA_synth"/>
    <property type="match status" value="1"/>
</dbReference>
<dbReference type="Gene3D" id="3.40.50.800">
    <property type="entry name" value="Anticodon-binding domain"/>
    <property type="match status" value="1"/>
</dbReference>
<dbReference type="Pfam" id="PF13393">
    <property type="entry name" value="tRNA-synt_His"/>
    <property type="match status" value="1"/>
</dbReference>
<dbReference type="InterPro" id="IPR041715">
    <property type="entry name" value="HisRS-like_core"/>
</dbReference>
<keyword evidence="9" id="KW-0963">Cytoplasm</keyword>
<dbReference type="PROSITE" id="PS50862">
    <property type="entry name" value="AA_TRNA_LIGASE_II"/>
    <property type="match status" value="1"/>
</dbReference>
<evidence type="ECO:0000256" key="1">
    <source>
        <dbReference type="ARBA" id="ARBA00008226"/>
    </source>
</evidence>
<dbReference type="HAMAP" id="MF_00127">
    <property type="entry name" value="His_tRNA_synth"/>
    <property type="match status" value="1"/>
</dbReference>
<evidence type="ECO:0000256" key="7">
    <source>
        <dbReference type="ARBA" id="ARBA00023146"/>
    </source>
</evidence>
<dbReference type="Pfam" id="PF03129">
    <property type="entry name" value="HGTP_anticodon"/>
    <property type="match status" value="1"/>
</dbReference>
<dbReference type="InterPro" id="IPR045864">
    <property type="entry name" value="aa-tRNA-synth_II/BPL/LPL"/>
</dbReference>
<dbReference type="PANTHER" id="PTHR43707">
    <property type="entry name" value="HISTIDYL-TRNA SYNTHETASE"/>
    <property type="match status" value="1"/>
</dbReference>
<dbReference type="GO" id="GO:0004821">
    <property type="term" value="F:histidine-tRNA ligase activity"/>
    <property type="evidence" value="ECO:0007669"/>
    <property type="project" value="UniProtKB-EC"/>
</dbReference>
<name>A0ABS3ASQ6_9BACT</name>
<keyword evidence="12" id="KW-1185">Reference proteome</keyword>
<evidence type="ECO:0000256" key="8">
    <source>
        <dbReference type="ARBA" id="ARBA00047639"/>
    </source>
</evidence>
<evidence type="ECO:0000256" key="2">
    <source>
        <dbReference type="ARBA" id="ARBA00011738"/>
    </source>
</evidence>
<comment type="subcellular location">
    <subcellularLocation>
        <location evidence="9">Cytoplasm</location>
    </subcellularLocation>
</comment>
<protein>
    <recommendedName>
        <fullName evidence="9">Histidine--tRNA ligase</fullName>
        <ecNumber evidence="9">6.1.1.21</ecNumber>
    </recommendedName>
    <alternativeName>
        <fullName evidence="9">Histidyl-tRNA synthetase</fullName>
        <shortName evidence="9">HisRS</shortName>
    </alternativeName>
</protein>
<evidence type="ECO:0000256" key="5">
    <source>
        <dbReference type="ARBA" id="ARBA00022840"/>
    </source>
</evidence>
<feature type="domain" description="Aminoacyl-transfer RNA synthetases class-II family profile" evidence="10">
    <location>
        <begin position="37"/>
        <end position="340"/>
    </location>
</feature>
<dbReference type="Gene3D" id="3.30.930.10">
    <property type="entry name" value="Bira Bifunctional Protein, Domain 2"/>
    <property type="match status" value="1"/>
</dbReference>
<comment type="similarity">
    <text evidence="1 9">Belongs to the class-II aminoacyl-tRNA synthetase family.</text>
</comment>
<comment type="subunit">
    <text evidence="2 9">Homodimer.</text>
</comment>
<dbReference type="PANTHER" id="PTHR43707:SF1">
    <property type="entry name" value="HISTIDINE--TRNA LIGASE, MITOCHONDRIAL-RELATED"/>
    <property type="match status" value="1"/>
</dbReference>
<dbReference type="InterPro" id="IPR006195">
    <property type="entry name" value="aa-tRNA-synth_II"/>
</dbReference>
<comment type="catalytic activity">
    <reaction evidence="8 9">
        <text>tRNA(His) + L-histidine + ATP = L-histidyl-tRNA(His) + AMP + diphosphate + H(+)</text>
        <dbReference type="Rhea" id="RHEA:17313"/>
        <dbReference type="Rhea" id="RHEA-COMP:9665"/>
        <dbReference type="Rhea" id="RHEA-COMP:9689"/>
        <dbReference type="ChEBI" id="CHEBI:15378"/>
        <dbReference type="ChEBI" id="CHEBI:30616"/>
        <dbReference type="ChEBI" id="CHEBI:33019"/>
        <dbReference type="ChEBI" id="CHEBI:57595"/>
        <dbReference type="ChEBI" id="CHEBI:78442"/>
        <dbReference type="ChEBI" id="CHEBI:78527"/>
        <dbReference type="ChEBI" id="CHEBI:456215"/>
        <dbReference type="EC" id="6.1.1.21"/>
    </reaction>
</comment>
<dbReference type="InterPro" id="IPR004516">
    <property type="entry name" value="HisRS/HisZ"/>
</dbReference>
<dbReference type="CDD" id="cd00773">
    <property type="entry name" value="HisRS-like_core"/>
    <property type="match status" value="1"/>
</dbReference>
<dbReference type="SUPFAM" id="SSF55681">
    <property type="entry name" value="Class II aaRS and biotin synthetases"/>
    <property type="match status" value="1"/>
</dbReference>